<proteinExistence type="predicted"/>
<evidence type="ECO:0000313" key="2">
    <source>
        <dbReference type="EMBL" id="NSG84250.1"/>
    </source>
</evidence>
<gene>
    <name evidence="2" type="ORF">G5B17_02070</name>
</gene>
<keyword evidence="3" id="KW-1185">Reference proteome</keyword>
<evidence type="ECO:0000313" key="3">
    <source>
        <dbReference type="Proteomes" id="UP001644719"/>
    </source>
</evidence>
<organism evidence="2 3">
    <name type="scientific">Blautia faecis</name>
    <dbReference type="NCBI Taxonomy" id="871665"/>
    <lineage>
        <taxon>Bacteria</taxon>
        <taxon>Bacillati</taxon>
        <taxon>Bacillota</taxon>
        <taxon>Clostridia</taxon>
        <taxon>Lachnospirales</taxon>
        <taxon>Lachnospiraceae</taxon>
        <taxon>Blautia</taxon>
    </lineage>
</organism>
<evidence type="ECO:0000256" key="1">
    <source>
        <dbReference type="SAM" id="MobiDB-lite"/>
    </source>
</evidence>
<accession>A0ABX2H4L9</accession>
<dbReference type="EMBL" id="JAAITS010000004">
    <property type="protein sequence ID" value="NSG84250.1"/>
    <property type="molecule type" value="Genomic_DNA"/>
</dbReference>
<name>A0ABX2H4L9_9FIRM</name>
<sequence>MNTEVNTDNVALTQRLSSKTTKNYYTGGTFPAIPSREEFHRYASNILNLYAFETDYPPFPSCNINAAASSIGWTKSNNKNKGNKYKFKSTKNSTKKDHQ</sequence>
<dbReference type="Proteomes" id="UP001644719">
    <property type="component" value="Unassembled WGS sequence"/>
</dbReference>
<feature type="region of interest" description="Disordered" evidence="1">
    <location>
        <begin position="73"/>
        <end position="99"/>
    </location>
</feature>
<protein>
    <submittedName>
        <fullName evidence="2">Uncharacterized protein</fullName>
    </submittedName>
</protein>
<dbReference type="RefSeq" id="WP_118584087.1">
    <property type="nucleotide sequence ID" value="NZ_JAAITS010000004.1"/>
</dbReference>
<comment type="caution">
    <text evidence="2">The sequence shown here is derived from an EMBL/GenBank/DDBJ whole genome shotgun (WGS) entry which is preliminary data.</text>
</comment>
<reference evidence="2 3" key="1">
    <citation type="journal article" date="2020" name="Cell Host Microbe">
        <title>Functional and Genomic Variation between Human-Derived Isolates of Lachnospiraceae Reveals Inter- and Intra-Species Diversity.</title>
        <authorList>
            <person name="Sorbara M.T."/>
            <person name="Littmann E.R."/>
            <person name="Fontana E."/>
            <person name="Moody T.U."/>
            <person name="Kohout C.E."/>
            <person name="Gjonbalaj M."/>
            <person name="Eaton V."/>
            <person name="Seok R."/>
            <person name="Leiner I.M."/>
            <person name="Pamer E.G."/>
        </authorList>
    </citation>
    <scope>NUCLEOTIDE SEQUENCE [LARGE SCALE GENOMIC DNA]</scope>
    <source>
        <strain evidence="2 3">MSK.17.74</strain>
    </source>
</reference>